<evidence type="ECO:0000313" key="1">
    <source>
        <dbReference type="EMBL" id="CUG92073.1"/>
    </source>
</evidence>
<evidence type="ECO:0000313" key="2">
    <source>
        <dbReference type="Proteomes" id="UP000051952"/>
    </source>
</evidence>
<dbReference type="EMBL" id="CYKH01002001">
    <property type="protein sequence ID" value="CUG92073.1"/>
    <property type="molecule type" value="Genomic_DNA"/>
</dbReference>
<organism evidence="1 2">
    <name type="scientific">Bodo saltans</name>
    <name type="common">Flagellated protozoan</name>
    <dbReference type="NCBI Taxonomy" id="75058"/>
    <lineage>
        <taxon>Eukaryota</taxon>
        <taxon>Discoba</taxon>
        <taxon>Euglenozoa</taxon>
        <taxon>Kinetoplastea</taxon>
        <taxon>Metakinetoplastina</taxon>
        <taxon>Eubodonida</taxon>
        <taxon>Bodonidae</taxon>
        <taxon>Bodo</taxon>
    </lineage>
</organism>
<keyword evidence="2" id="KW-1185">Reference proteome</keyword>
<dbReference type="Proteomes" id="UP000051952">
    <property type="component" value="Unassembled WGS sequence"/>
</dbReference>
<name>A0A0S4JKN6_BODSA</name>
<sequence length="261" mass="28783">MLSLPRRTNDSTLLEWASDVSPMGTPSSQCMNEFIEGICARIDGYWPDHQVTPQCAAYTTAHGGGELDLLFLVPRQDPIRAIQVISDVLRYEHGARLPPTACYWPYSGDESTSTFVMDVTTAQFEGFLTVTCDATYFDALRMAAEDTMGDGHDDASAEATMRVHHLSRFLRKWRRSAAGLEGSFVAVSVLDTIANHIARQQPPSPSSHALLVKHSLAVLEDAGSIRSVLGRQFSCHDDELWRSIGELAATTKKYLFPADMS</sequence>
<accession>A0A0S4JKN6</accession>
<dbReference type="AlphaFoldDB" id="A0A0S4JKN6"/>
<gene>
    <name evidence="1" type="ORF">BSAL_02570</name>
</gene>
<evidence type="ECO:0008006" key="3">
    <source>
        <dbReference type="Google" id="ProtNLM"/>
    </source>
</evidence>
<proteinExistence type="predicted"/>
<dbReference type="VEuPathDB" id="TriTrypDB:BSAL_02570"/>
<reference evidence="2" key="1">
    <citation type="submission" date="2015-09" db="EMBL/GenBank/DDBJ databases">
        <authorList>
            <consortium name="Pathogen Informatics"/>
        </authorList>
    </citation>
    <scope>NUCLEOTIDE SEQUENCE [LARGE SCALE GENOMIC DNA]</scope>
    <source>
        <strain evidence="2">Lake Konstanz</strain>
    </source>
</reference>
<protein>
    <recommendedName>
        <fullName evidence="3">Nucleotidyltransferase</fullName>
    </recommendedName>
</protein>